<sequence>MTNQSGAAVLERPRPLSVREAGEQFAAMVRQDVRACGQRSPAGRFPQPAGAFYEMGRDDADVRGLSLSVIGCAIIAIAQSPATDPGALEALFFKWLAWAESYRPDTPDCYATEWQRETRQGAETDVAQARALRALELLDLPGIDAALAENAEQGASLRRMSARLHVMRREVVALRGMRT</sequence>
<dbReference type="AlphaFoldDB" id="A0A3D4V4F6"/>
<organism evidence="1 2">
    <name type="scientific">Gemmatimonas aurantiaca</name>
    <dbReference type="NCBI Taxonomy" id="173480"/>
    <lineage>
        <taxon>Bacteria</taxon>
        <taxon>Pseudomonadati</taxon>
        <taxon>Gemmatimonadota</taxon>
        <taxon>Gemmatimonadia</taxon>
        <taxon>Gemmatimonadales</taxon>
        <taxon>Gemmatimonadaceae</taxon>
        <taxon>Gemmatimonas</taxon>
    </lineage>
</organism>
<name>A0A3D4V4F6_9BACT</name>
<dbReference type="Proteomes" id="UP000264071">
    <property type="component" value="Unassembled WGS sequence"/>
</dbReference>
<evidence type="ECO:0000313" key="2">
    <source>
        <dbReference type="Proteomes" id="UP000264071"/>
    </source>
</evidence>
<proteinExistence type="predicted"/>
<dbReference type="EMBL" id="DPIY01000002">
    <property type="protein sequence ID" value="HCT55955.1"/>
    <property type="molecule type" value="Genomic_DNA"/>
</dbReference>
<evidence type="ECO:0000313" key="1">
    <source>
        <dbReference type="EMBL" id="HCT55955.1"/>
    </source>
</evidence>
<protein>
    <submittedName>
        <fullName evidence="1">Uncharacterized protein</fullName>
    </submittedName>
</protein>
<reference evidence="1 2" key="1">
    <citation type="journal article" date="2018" name="Nat. Biotechnol.">
        <title>A standardized bacterial taxonomy based on genome phylogeny substantially revises the tree of life.</title>
        <authorList>
            <person name="Parks D.H."/>
            <person name="Chuvochina M."/>
            <person name="Waite D.W."/>
            <person name="Rinke C."/>
            <person name="Skarshewski A."/>
            <person name="Chaumeil P.A."/>
            <person name="Hugenholtz P."/>
        </authorList>
    </citation>
    <scope>NUCLEOTIDE SEQUENCE [LARGE SCALE GENOMIC DNA]</scope>
    <source>
        <strain evidence="1">UBA8844</strain>
    </source>
</reference>
<accession>A0A3D4V4F6</accession>
<gene>
    <name evidence="1" type="ORF">DGD08_01940</name>
</gene>
<comment type="caution">
    <text evidence="1">The sequence shown here is derived from an EMBL/GenBank/DDBJ whole genome shotgun (WGS) entry which is preliminary data.</text>
</comment>